<dbReference type="Gene3D" id="3.60.21.60">
    <property type="match status" value="1"/>
</dbReference>
<name>A0A2V3IWW6_9FLOR</name>
<feature type="compositionally biased region" description="Basic and acidic residues" evidence="6">
    <location>
        <begin position="784"/>
        <end position="796"/>
    </location>
</feature>
<protein>
    <recommendedName>
        <fullName evidence="3">DNA polymerase alpha subunit B</fullName>
    </recommendedName>
</protein>
<dbReference type="InterPro" id="IPR054300">
    <property type="entry name" value="OB_DPOA2"/>
</dbReference>
<feature type="region of interest" description="Disordered" evidence="6">
    <location>
        <begin position="179"/>
        <end position="198"/>
    </location>
</feature>
<feature type="compositionally biased region" description="Polar residues" evidence="6">
    <location>
        <begin position="737"/>
        <end position="756"/>
    </location>
</feature>
<evidence type="ECO:0000313" key="9">
    <source>
        <dbReference type="EMBL" id="PXF46187.1"/>
    </source>
</evidence>
<dbReference type="InterPro" id="IPR016722">
    <property type="entry name" value="DNA_pol_alpha_bsu"/>
</dbReference>
<feature type="compositionally biased region" description="Basic residues" evidence="6">
    <location>
        <begin position="871"/>
        <end position="882"/>
    </location>
</feature>
<organism evidence="9 10">
    <name type="scientific">Gracilariopsis chorda</name>
    <dbReference type="NCBI Taxonomy" id="448386"/>
    <lineage>
        <taxon>Eukaryota</taxon>
        <taxon>Rhodophyta</taxon>
        <taxon>Florideophyceae</taxon>
        <taxon>Rhodymeniophycidae</taxon>
        <taxon>Gracilariales</taxon>
        <taxon>Gracilariaceae</taxon>
        <taxon>Gracilariopsis</taxon>
    </lineage>
</organism>
<feature type="domain" description="DNA polymerase alpha/delta/epsilon subunit B" evidence="7">
    <location>
        <begin position="385"/>
        <end position="605"/>
    </location>
</feature>
<dbReference type="PANTHER" id="PTHR23061">
    <property type="entry name" value="DNA POLYMERASE 2 ALPHA 70 KDA SUBUNIT"/>
    <property type="match status" value="1"/>
</dbReference>
<proteinExistence type="inferred from homology"/>
<feature type="region of interest" description="Disordered" evidence="6">
    <location>
        <begin position="65"/>
        <end position="92"/>
    </location>
</feature>
<gene>
    <name evidence="9" type="ORF">BWQ96_04064</name>
</gene>
<dbReference type="STRING" id="448386.A0A2V3IWW6"/>
<feature type="compositionally biased region" description="Polar residues" evidence="6">
    <location>
        <begin position="959"/>
        <end position="969"/>
    </location>
</feature>
<feature type="compositionally biased region" description="Basic and acidic residues" evidence="6">
    <location>
        <begin position="898"/>
        <end position="918"/>
    </location>
</feature>
<feature type="compositionally biased region" description="Basic residues" evidence="6">
    <location>
        <begin position="65"/>
        <end position="74"/>
    </location>
</feature>
<dbReference type="InterPro" id="IPR007185">
    <property type="entry name" value="DNA_pol_a/d/e_bsu"/>
</dbReference>
<dbReference type="PANTHER" id="PTHR23061:SF12">
    <property type="entry name" value="DNA POLYMERASE ALPHA SUBUNIT B"/>
    <property type="match status" value="1"/>
</dbReference>
<feature type="compositionally biased region" description="Basic and acidic residues" evidence="6">
    <location>
        <begin position="349"/>
        <end position="360"/>
    </location>
</feature>
<feature type="compositionally biased region" description="Basic and acidic residues" evidence="6">
    <location>
        <begin position="668"/>
        <end position="677"/>
    </location>
</feature>
<feature type="region of interest" description="Disordered" evidence="6">
    <location>
        <begin position="110"/>
        <end position="167"/>
    </location>
</feature>
<feature type="compositionally biased region" description="Basic and acidic residues" evidence="6">
    <location>
        <begin position="829"/>
        <end position="850"/>
    </location>
</feature>
<feature type="compositionally biased region" description="Polar residues" evidence="6">
    <location>
        <begin position="650"/>
        <end position="661"/>
    </location>
</feature>
<dbReference type="EMBL" id="NBIV01000043">
    <property type="protein sequence ID" value="PXF46187.1"/>
    <property type="molecule type" value="Genomic_DNA"/>
</dbReference>
<reference evidence="9 10" key="1">
    <citation type="journal article" date="2018" name="Mol. Biol. Evol.">
        <title>Analysis of the draft genome of the red seaweed Gracilariopsis chorda provides insights into genome size evolution in Rhodophyta.</title>
        <authorList>
            <person name="Lee J."/>
            <person name="Yang E.C."/>
            <person name="Graf L."/>
            <person name="Yang J.H."/>
            <person name="Qiu H."/>
            <person name="Zel Zion U."/>
            <person name="Chan C.X."/>
            <person name="Stephens T.G."/>
            <person name="Weber A.P.M."/>
            <person name="Boo G.H."/>
            <person name="Boo S.M."/>
            <person name="Kim K.M."/>
            <person name="Shin Y."/>
            <person name="Jung M."/>
            <person name="Lee S.J."/>
            <person name="Yim H.S."/>
            <person name="Lee J.H."/>
            <person name="Bhattacharya D."/>
            <person name="Yoon H.S."/>
        </authorList>
    </citation>
    <scope>NUCLEOTIDE SEQUENCE [LARGE SCALE GENOMIC DNA]</scope>
    <source>
        <strain evidence="9 10">SKKU-2015</strain>
        <tissue evidence="9">Whole body</tissue>
    </source>
</reference>
<dbReference type="GO" id="GO:0003677">
    <property type="term" value="F:DNA binding"/>
    <property type="evidence" value="ECO:0007669"/>
    <property type="project" value="InterPro"/>
</dbReference>
<feature type="compositionally biased region" description="Polar residues" evidence="6">
    <location>
        <begin position="361"/>
        <end position="378"/>
    </location>
</feature>
<dbReference type="OrthoDB" id="5717at2759"/>
<evidence type="ECO:0000256" key="4">
    <source>
        <dbReference type="ARBA" id="ARBA00022705"/>
    </source>
</evidence>
<evidence type="ECO:0000256" key="5">
    <source>
        <dbReference type="ARBA" id="ARBA00023242"/>
    </source>
</evidence>
<evidence type="ECO:0000259" key="8">
    <source>
        <dbReference type="Pfam" id="PF22062"/>
    </source>
</evidence>
<comment type="caution">
    <text evidence="9">The sequence shown here is derived from an EMBL/GenBank/DDBJ whole genome shotgun (WGS) entry which is preliminary data.</text>
</comment>
<sequence length="1119" mass="122889">MSASFRLGELQLPAAHAVIARNICAENALSAEQLYCKWEAWALANHKSTHLPAEQDLHALAAHIRSKSRSKPPVHRIPSPTSSRLLRPPAPTPTRIDIDDFFTYVDHPAQHPAQLPERPLPKRTRMHPPSAPDAQRQQLSDPAPSNPNLMLDHLPPLPGDHTPDSTYAQRHASGRVEAHFSNQHSTPHNPMARSDRGPLQIAPYPRAKRTQFRYMNDTVAQRIAAVRHRLRTVGDRILQRVKQSRAHDMPPLSPSAFVEGSPTPVLLVGRIRTELDELDSKHGARINANSVLLESEDGHRIKLDLGRMLANKLPFFLAPGMIVLVEGVNTNGRLLHVHAIYDNAMPPAEQRHQPKSESHQQPDAQHNMEPTPSAQHHSQPYARTIIAAGPFSCSTNLKYEPLTDLLHIVKREKPDMVILTGPFVEQSHPHISEKTPLSFEHLFVHRVFALLANTLSEMRQQHETTLPHFVIIPALEDVHHSFVCPQPPFHWPNDEPLDPNILLCPNPCVLKVSTSDARFSSFIGSSSLPTLLDISADSLCANKADRLGAIVSHMLRQKSFYPTFPPSSSVPLDTTFLERLDICDVDTGPTVDLIVVPSKLKAFAKSVDGGAIAVNPGMAATRHVETTRAAAIRLQLRTSFVVRTNLSCVRQTTPDESSSSHVVFGAQPREESGSADVYDYKTLARPDASDKHILTTARNATNANDKPPPSSATNRDPDAEVDSVNKQQLNDKRAPSGNKNGAQNSNPRAQRDNSLGASEGAHVPGEHTMNGASNTSNEESSSELDVHKTGLEEHQGISKVRRKSTSRTRTTTISDKKPTPLTRRRKTARKDSVEKETARVASDKEKESTKRTSKNAVSSNEALGTDSTSSSRRRRGRPRKAKPVSPQQVSHLQALEDDSSKSIKAEGGRGTVKGKEISKPGSQPLLSSRQGIDSLEGKKISVDKQRTDRASHYVREIDTQSTRSNSILNSDGTTDYSGGSGSVKSSATTAPVDHTDKISGSDLTTQQHMPSDDPILLSKEHAGTGHAAKVKAETDDKEDRNVQDFTCTEESEGGPKLQPRPLAEQLVLKETSFRDGRYGTCFSCGQPVVIPGLAQFYCENCGWIRRPIEAKAIIPGHHD</sequence>
<comment type="subcellular location">
    <subcellularLocation>
        <location evidence="1">Nucleus</location>
    </subcellularLocation>
</comment>
<feature type="region of interest" description="Disordered" evidence="6">
    <location>
        <begin position="348"/>
        <end position="378"/>
    </location>
</feature>
<evidence type="ECO:0000256" key="6">
    <source>
        <dbReference type="SAM" id="MobiDB-lite"/>
    </source>
</evidence>
<feature type="compositionally biased region" description="Low complexity" evidence="6">
    <location>
        <begin position="76"/>
        <end position="87"/>
    </location>
</feature>
<dbReference type="Pfam" id="PF04042">
    <property type="entry name" value="DNA_pol_E_B"/>
    <property type="match status" value="1"/>
</dbReference>
<dbReference type="GO" id="GO:0006270">
    <property type="term" value="P:DNA replication initiation"/>
    <property type="evidence" value="ECO:0007669"/>
    <property type="project" value="TreeGrafter"/>
</dbReference>
<evidence type="ECO:0000256" key="3">
    <source>
        <dbReference type="ARBA" id="ARBA00018596"/>
    </source>
</evidence>
<feature type="compositionally biased region" description="Polar residues" evidence="6">
    <location>
        <begin position="854"/>
        <end position="866"/>
    </location>
</feature>
<evidence type="ECO:0000256" key="1">
    <source>
        <dbReference type="ARBA" id="ARBA00004123"/>
    </source>
</evidence>
<accession>A0A2V3IWW6</accession>
<dbReference type="Pfam" id="PF22062">
    <property type="entry name" value="OB_DPOA2"/>
    <property type="match status" value="1"/>
</dbReference>
<feature type="region of interest" description="Disordered" evidence="6">
    <location>
        <begin position="650"/>
        <end position="677"/>
    </location>
</feature>
<feature type="compositionally biased region" description="Polar residues" evidence="6">
    <location>
        <begin position="920"/>
        <end position="931"/>
    </location>
</feature>
<evidence type="ECO:0000259" key="7">
    <source>
        <dbReference type="Pfam" id="PF04042"/>
    </source>
</evidence>
<keyword evidence="4" id="KW-0235">DNA replication</keyword>
<comment type="similarity">
    <text evidence="2">Belongs to the DNA polymerase alpha subunit B family.</text>
</comment>
<keyword evidence="5" id="KW-0539">Nucleus</keyword>
<dbReference type="AlphaFoldDB" id="A0A2V3IWW6"/>
<feature type="compositionally biased region" description="Basic and acidic residues" evidence="6">
    <location>
        <begin position="935"/>
        <end position="958"/>
    </location>
</feature>
<dbReference type="GO" id="GO:0005658">
    <property type="term" value="C:alpha DNA polymerase:primase complex"/>
    <property type="evidence" value="ECO:0007669"/>
    <property type="project" value="TreeGrafter"/>
</dbReference>
<keyword evidence="10" id="KW-1185">Reference proteome</keyword>
<evidence type="ECO:0000256" key="2">
    <source>
        <dbReference type="ARBA" id="ARBA00007299"/>
    </source>
</evidence>
<evidence type="ECO:0000313" key="10">
    <source>
        <dbReference type="Proteomes" id="UP000247409"/>
    </source>
</evidence>
<feature type="region of interest" description="Disordered" evidence="6">
    <location>
        <begin position="698"/>
        <end position="1010"/>
    </location>
</feature>
<feature type="domain" description="DNA polymerase alpha subunit B OB" evidence="8">
    <location>
        <begin position="259"/>
        <end position="342"/>
    </location>
</feature>
<dbReference type="Proteomes" id="UP000247409">
    <property type="component" value="Unassembled WGS sequence"/>
</dbReference>